<feature type="binding site" evidence="27">
    <location>
        <begin position="70"/>
        <end position="73"/>
    </location>
    <ligand>
        <name>NAD(+)</name>
        <dbReference type="ChEBI" id="CHEBI:57540"/>
        <label>1</label>
    </ligand>
</feature>
<dbReference type="AlphaFoldDB" id="A0A7U4GI31"/>
<dbReference type="InterPro" id="IPR004821">
    <property type="entry name" value="Cyt_trans-like"/>
</dbReference>
<feature type="binding site" evidence="27">
    <location>
        <position position="77"/>
    </location>
    <ligand>
        <name>NAD(+)</name>
        <dbReference type="ChEBI" id="CHEBI:57540"/>
        <label>1</label>
    </ligand>
</feature>
<dbReference type="GO" id="GO:0050262">
    <property type="term" value="F:ribosylnicotinamide kinase activity"/>
    <property type="evidence" value="ECO:0007669"/>
    <property type="project" value="UniProtKB-EC"/>
</dbReference>
<keyword evidence="18" id="KW-0804">Transcription</keyword>
<dbReference type="InterPro" id="IPR001387">
    <property type="entry name" value="Cro/C1-type_HTH"/>
</dbReference>
<evidence type="ECO:0000256" key="3">
    <source>
        <dbReference type="ARBA" id="ARBA00004658"/>
    </source>
</evidence>
<comment type="similarity">
    <text evidence="24">In the central section; belongs to the bacterial NMN adenylyltransferase family.</text>
</comment>
<dbReference type="Pfam" id="PF01381">
    <property type="entry name" value="HTH_3"/>
    <property type="match status" value="1"/>
</dbReference>
<evidence type="ECO:0000256" key="25">
    <source>
        <dbReference type="ARBA" id="ARBA00066358"/>
    </source>
</evidence>
<keyword evidence="14" id="KW-0805">Transcription regulation</keyword>
<evidence type="ECO:0000256" key="7">
    <source>
        <dbReference type="ARBA" id="ARBA00022490"/>
    </source>
</evidence>
<feature type="binding site" evidence="27">
    <location>
        <begin position="177"/>
        <end position="179"/>
    </location>
    <ligand>
        <name>NAD(+)</name>
        <dbReference type="ChEBI" id="CHEBI:57540"/>
        <label>1</label>
    </ligand>
</feature>
<dbReference type="GO" id="GO:0003677">
    <property type="term" value="F:DNA binding"/>
    <property type="evidence" value="ECO:0007669"/>
    <property type="project" value="UniProtKB-KW"/>
</dbReference>
<keyword evidence="7" id="KW-0963">Cytoplasm</keyword>
<keyword evidence="15" id="KW-0520">NAD</keyword>
<dbReference type="NCBIfam" id="TIGR01526">
    <property type="entry name" value="nadR_NMN_Atrans"/>
    <property type="match status" value="1"/>
</dbReference>
<dbReference type="CDD" id="cd02167">
    <property type="entry name" value="NMNAT_NadR"/>
    <property type="match status" value="1"/>
</dbReference>
<comment type="pathway">
    <text evidence="3">Cofactor biosynthesis; NAD(+) biosynthesis; NAD(+) from nicotinamide D-ribonucleotide: step 1/1.</text>
</comment>
<protein>
    <recommendedName>
        <fullName evidence="26">Trifunctional NAD biosynthesis/regulator protein NadR</fullName>
        <ecNumber evidence="25">2.7.1.22</ecNumber>
        <ecNumber evidence="5">2.7.7.1</ecNumber>
    </recommendedName>
</protein>
<comment type="subcellular location">
    <subcellularLocation>
        <location evidence="1">Cell membrane</location>
        <topology evidence="1">Peripheral membrane protein</topology>
    </subcellularLocation>
    <subcellularLocation>
        <location evidence="2">Cytoplasm</location>
    </subcellularLocation>
</comment>
<dbReference type="GO" id="GO:0009435">
    <property type="term" value="P:NAD+ biosynthetic process"/>
    <property type="evidence" value="ECO:0007669"/>
    <property type="project" value="InterPro"/>
</dbReference>
<dbReference type="CDD" id="cd00093">
    <property type="entry name" value="HTH_XRE"/>
    <property type="match status" value="1"/>
</dbReference>
<comment type="pathway">
    <text evidence="22">Cofactor biosynthesis; NAD(+) biosynthesis [regulation].</text>
</comment>
<dbReference type="PANTHER" id="PTHR37512">
    <property type="entry name" value="TRIFUNCTIONAL NAD BIOSYNTHESIS/REGULATOR PROTEIN NADR"/>
    <property type="match status" value="1"/>
</dbReference>
<dbReference type="CDD" id="cd02019">
    <property type="entry name" value="NK"/>
    <property type="match status" value="1"/>
</dbReference>
<evidence type="ECO:0000256" key="10">
    <source>
        <dbReference type="ARBA" id="ARBA00022679"/>
    </source>
</evidence>
<evidence type="ECO:0000256" key="15">
    <source>
        <dbReference type="ARBA" id="ARBA00023027"/>
    </source>
</evidence>
<reference evidence="29 30" key="1">
    <citation type="submission" date="2017-11" db="EMBL/GenBank/DDBJ databases">
        <title>The complete genome sequence and comparative genome analysis of Yersinia enterocolitica strain LC20.</title>
        <authorList>
            <person name="Shi G."/>
            <person name="Su M."/>
            <person name="Liang J."/>
            <person name="Gu W."/>
            <person name="Xiao Y."/>
            <person name="Zhang Z."/>
            <person name="Qiu H."/>
            <person name="Duan R."/>
            <person name="Zhang Z."/>
            <person name="Li Y."/>
            <person name="Zhang X."/>
            <person name="Ling Y."/>
            <person name="Song L."/>
            <person name="Chen M."/>
            <person name="Zhao Y."/>
            <person name="Wu J."/>
            <person name="Jing H."/>
            <person name="Xiao J."/>
            <person name="Wang X."/>
        </authorList>
    </citation>
    <scope>NUCLEOTIDE SEQUENCE [LARGE SCALE GENOMIC DNA]</scope>
    <source>
        <strain evidence="29 30">LC20</strain>
    </source>
</reference>
<keyword evidence="12 29" id="KW-0418">Kinase</keyword>
<evidence type="ECO:0000256" key="17">
    <source>
        <dbReference type="ARBA" id="ARBA00023136"/>
    </source>
</evidence>
<dbReference type="InterPro" id="IPR014729">
    <property type="entry name" value="Rossmann-like_a/b/a_fold"/>
</dbReference>
<dbReference type="InterPro" id="IPR038727">
    <property type="entry name" value="NadR/Ttd14_AAA_dom"/>
</dbReference>
<keyword evidence="8" id="KW-0678">Repressor</keyword>
<dbReference type="PIRSF" id="PIRSF004776">
    <property type="entry name" value="NadR_NMNAT/RNK"/>
    <property type="match status" value="1"/>
</dbReference>
<comment type="function">
    <text evidence="21">This enzyme has three activities: DNA binding, nicotinamide mononucleotide (NMN) adenylyltransferase and ribosylnicotinamide (RN) kinase. The DNA-binding domain binds to the nadB operator sequence in an NAD- and ATP-dependent manner. As NAD levels increase within the cell, the affinity of NadR for the nadB operator regions of nadA, nadB, and pncB increases, repressing the transcription of these genes. The RN kinase activity catalyzes the phosphorylation of RN to form nicotinamide ribonucleotide. The NMN adenylyltransferase activity catalyzes the transfer of the AMP moiety of ATP to nicotinamide ribonucleotide to form NAD(+). The NMN adenylyltransferase domain also functions as the NAD and ATP sensor.</text>
</comment>
<keyword evidence="19" id="KW-0511">Multifunctional enzyme</keyword>
<evidence type="ECO:0000259" key="28">
    <source>
        <dbReference type="PROSITE" id="PS50943"/>
    </source>
</evidence>
<evidence type="ECO:0000256" key="14">
    <source>
        <dbReference type="ARBA" id="ARBA00023015"/>
    </source>
</evidence>
<dbReference type="InterPro" id="IPR027417">
    <property type="entry name" value="P-loop_NTPase"/>
</dbReference>
<dbReference type="Proteomes" id="UP000230961">
    <property type="component" value="Chromosome"/>
</dbReference>
<dbReference type="InterPro" id="IPR016429">
    <property type="entry name" value="NAD_NadR"/>
</dbReference>
<feature type="binding site" evidence="27">
    <location>
        <begin position="204"/>
        <end position="206"/>
    </location>
    <ligand>
        <name>NAD(+)</name>
        <dbReference type="ChEBI" id="CHEBI:57540"/>
        <label>1</label>
    </ligand>
</feature>
<dbReference type="GO" id="GO:0000309">
    <property type="term" value="F:nicotinamide-nucleotide adenylyltransferase activity"/>
    <property type="evidence" value="ECO:0007669"/>
    <property type="project" value="UniProtKB-EC"/>
</dbReference>
<evidence type="ECO:0000256" key="21">
    <source>
        <dbReference type="ARBA" id="ARBA00057921"/>
    </source>
</evidence>
<dbReference type="SMART" id="SM00530">
    <property type="entry name" value="HTH_XRE"/>
    <property type="match status" value="1"/>
</dbReference>
<dbReference type="FunFam" id="3.40.50.300:FF:000672">
    <property type="entry name" value="Trifunctional nicotinamide-nucleotide adenylyltransferase/ribosylnicotinamide kinase/transcriptional regulator NadR"/>
    <property type="match status" value="1"/>
</dbReference>
<evidence type="ECO:0000256" key="16">
    <source>
        <dbReference type="ARBA" id="ARBA00023125"/>
    </source>
</evidence>
<dbReference type="SUPFAM" id="SSF47413">
    <property type="entry name" value="lambda repressor-like DNA-binding domains"/>
    <property type="match status" value="1"/>
</dbReference>
<dbReference type="Pfam" id="PF01467">
    <property type="entry name" value="CTP_transf_like"/>
    <property type="match status" value="1"/>
</dbReference>
<evidence type="ECO:0000256" key="27">
    <source>
        <dbReference type="PIRSR" id="PIRSR004776-1"/>
    </source>
</evidence>
<evidence type="ECO:0000256" key="5">
    <source>
        <dbReference type="ARBA" id="ARBA00012390"/>
    </source>
</evidence>
<evidence type="ECO:0000256" key="12">
    <source>
        <dbReference type="ARBA" id="ARBA00022777"/>
    </source>
</evidence>
<dbReference type="GO" id="GO:0005524">
    <property type="term" value="F:ATP binding"/>
    <property type="evidence" value="ECO:0007669"/>
    <property type="project" value="UniProtKB-KW"/>
</dbReference>
<evidence type="ECO:0000313" key="29">
    <source>
        <dbReference type="EMBL" id="AHM75849.1"/>
    </source>
</evidence>
<dbReference type="Gene3D" id="1.10.260.40">
    <property type="entry name" value="lambda repressor-like DNA-binding domains"/>
    <property type="match status" value="1"/>
</dbReference>
<organism evidence="29 30">
    <name type="scientific">Yersinia enterocolitica LC20</name>
    <dbReference type="NCBI Taxonomy" id="1443113"/>
    <lineage>
        <taxon>Bacteria</taxon>
        <taxon>Pseudomonadati</taxon>
        <taxon>Pseudomonadota</taxon>
        <taxon>Gammaproteobacteria</taxon>
        <taxon>Enterobacterales</taxon>
        <taxon>Yersiniaceae</taxon>
        <taxon>Yersinia</taxon>
    </lineage>
</organism>
<dbReference type="InterPro" id="IPR006417">
    <property type="entry name" value="NadR_NMN_Atrans"/>
</dbReference>
<keyword evidence="17" id="KW-0472">Membrane</keyword>
<dbReference type="EMBL" id="CP007448">
    <property type="protein sequence ID" value="AHM75849.1"/>
    <property type="molecule type" value="Genomic_DNA"/>
</dbReference>
<keyword evidence="16" id="KW-0238">DNA-binding</keyword>
<dbReference type="Gene3D" id="3.40.50.300">
    <property type="entry name" value="P-loop containing nucleotide triphosphate hydrolases"/>
    <property type="match status" value="1"/>
</dbReference>
<evidence type="ECO:0000256" key="4">
    <source>
        <dbReference type="ARBA" id="ARBA00011881"/>
    </source>
</evidence>
<dbReference type="SUPFAM" id="SSF52374">
    <property type="entry name" value="Nucleotidylyl transferase"/>
    <property type="match status" value="1"/>
</dbReference>
<dbReference type="PROSITE" id="PS50943">
    <property type="entry name" value="HTH_CROC1"/>
    <property type="match status" value="1"/>
</dbReference>
<dbReference type="FunFam" id="3.40.50.620:FF:000091">
    <property type="entry name" value="Trifunctional nicotinamide-nucleotide adenylyltransferase/ribosylnicotinamide kinase/transcriptional regulator NadR"/>
    <property type="match status" value="1"/>
</dbReference>
<evidence type="ECO:0000256" key="22">
    <source>
        <dbReference type="ARBA" id="ARBA00060670"/>
    </source>
</evidence>
<keyword evidence="11 27" id="KW-0547">Nucleotide-binding</keyword>
<keyword evidence="6" id="KW-1003">Cell membrane</keyword>
<evidence type="ECO:0000256" key="1">
    <source>
        <dbReference type="ARBA" id="ARBA00004202"/>
    </source>
</evidence>
<feature type="binding site" evidence="27">
    <location>
        <position position="104"/>
    </location>
    <ligand>
        <name>NAD(+)</name>
        <dbReference type="ChEBI" id="CHEBI:57540"/>
        <label>1</label>
    </ligand>
</feature>
<evidence type="ECO:0000256" key="24">
    <source>
        <dbReference type="ARBA" id="ARBA00061612"/>
    </source>
</evidence>
<feature type="domain" description="HTH cro/C1-type" evidence="28">
    <location>
        <begin position="7"/>
        <end position="62"/>
    </location>
</feature>
<evidence type="ECO:0000256" key="8">
    <source>
        <dbReference type="ARBA" id="ARBA00022491"/>
    </source>
</evidence>
<evidence type="ECO:0000256" key="23">
    <source>
        <dbReference type="ARBA" id="ARBA00060943"/>
    </source>
</evidence>
<dbReference type="PANTHER" id="PTHR37512:SF1">
    <property type="entry name" value="NADR_TTD14 AAA DOMAIN-CONTAINING PROTEIN"/>
    <property type="match status" value="1"/>
</dbReference>
<keyword evidence="10 29" id="KW-0808">Transferase</keyword>
<keyword evidence="29" id="KW-0548">Nucleotidyltransferase</keyword>
<dbReference type="NCBIfam" id="TIGR00125">
    <property type="entry name" value="cyt_tran_rel"/>
    <property type="match status" value="1"/>
</dbReference>
<dbReference type="GO" id="GO:0005737">
    <property type="term" value="C:cytoplasm"/>
    <property type="evidence" value="ECO:0007669"/>
    <property type="project" value="UniProtKB-SubCell"/>
</dbReference>
<dbReference type="SUPFAM" id="SSF52540">
    <property type="entry name" value="P-loop containing nucleoside triphosphate hydrolases"/>
    <property type="match status" value="1"/>
</dbReference>
<sequence length="431" mass="49981">MLQFDYLKTAIKQKGCTLQQVADASGMTKGYLSQLLNDKIKSPSAQKLEALHRYLELEFPRREKKVGVVFGKFYPLHTGHIYLIQRACSQVDELHIILCFDEPRDRELFENSSMSQQPTVSDRLRWLLQTFKYQKNIHIHSFDEHGIEPYPHGWDVWSHGVKKFMAEKGIVPSFIYSSESQDAPHYREQFGIETILIDPERSFMNISGRQIRRDPFRYWDYIPTEVKPFFVRTVAILGGESSGKSTLVNKLANIFNTTSAWEYGRDYVFSHLGGDEMALQYSDYDKIALGQAQYVDFAVKYANKVAFIDTDFVTTQAFCKKYEGREHPFVQALIDEYRFDLVILLENNTPWVADGLRSLGSDRERKSFQTLLEQMLRSNNIEYVHVESADYDERFLRCVELVQQLLAADLQRLARPSVLAEARGGREVSKQ</sequence>
<keyword evidence="13" id="KW-0067">ATP-binding</keyword>
<evidence type="ECO:0000256" key="2">
    <source>
        <dbReference type="ARBA" id="ARBA00004496"/>
    </source>
</evidence>
<proteinExistence type="inferred from homology"/>
<evidence type="ECO:0000256" key="13">
    <source>
        <dbReference type="ARBA" id="ARBA00022840"/>
    </source>
</evidence>
<dbReference type="FunFam" id="1.10.260.40:FF:000020">
    <property type="entry name" value="Trifunctional nicotinamide-nucleotide adenylyltransferase/ribosylnicotinamide kinase/transcriptional regulator NadR"/>
    <property type="match status" value="1"/>
</dbReference>
<evidence type="ECO:0000256" key="19">
    <source>
        <dbReference type="ARBA" id="ARBA00023268"/>
    </source>
</evidence>
<evidence type="ECO:0000256" key="6">
    <source>
        <dbReference type="ARBA" id="ARBA00022475"/>
    </source>
</evidence>
<evidence type="ECO:0000256" key="26">
    <source>
        <dbReference type="ARBA" id="ARBA00069036"/>
    </source>
</evidence>
<dbReference type="Pfam" id="PF13521">
    <property type="entry name" value="AAA_28"/>
    <property type="match status" value="1"/>
</dbReference>
<dbReference type="KEGG" id="yel:LC20_04596"/>
<dbReference type="EC" id="2.7.7.1" evidence="5"/>
<evidence type="ECO:0000256" key="9">
    <source>
        <dbReference type="ARBA" id="ARBA00022642"/>
    </source>
</evidence>
<dbReference type="InterPro" id="IPR010982">
    <property type="entry name" value="Lambda_DNA-bd_dom_sf"/>
</dbReference>
<evidence type="ECO:0000256" key="18">
    <source>
        <dbReference type="ARBA" id="ARBA00023163"/>
    </source>
</evidence>
<evidence type="ECO:0000256" key="11">
    <source>
        <dbReference type="ARBA" id="ARBA00022741"/>
    </source>
</evidence>
<dbReference type="Gene3D" id="3.40.50.620">
    <property type="entry name" value="HUPs"/>
    <property type="match status" value="1"/>
</dbReference>
<comment type="similarity">
    <text evidence="23">In the C-terminal section; belongs to the bacterial RNK family.</text>
</comment>
<accession>A0A7U4GI31</accession>
<evidence type="ECO:0000256" key="20">
    <source>
        <dbReference type="ARBA" id="ARBA00050738"/>
    </source>
</evidence>
<dbReference type="InterPro" id="IPR041749">
    <property type="entry name" value="NMNAT_NadR"/>
</dbReference>
<keyword evidence="9" id="KW-0662">Pyridine nucleotide biosynthesis</keyword>
<gene>
    <name evidence="29" type="ORF">LC20_04596</name>
</gene>
<dbReference type="EC" id="2.7.1.22" evidence="25"/>
<feature type="binding site" evidence="27">
    <location>
        <begin position="259"/>
        <end position="261"/>
    </location>
    <ligand>
        <name>NAD(+)</name>
        <dbReference type="ChEBI" id="CHEBI:57540"/>
        <label>2</label>
    </ligand>
</feature>
<dbReference type="NCBIfam" id="NF005988">
    <property type="entry name" value="PRK08099.1"/>
    <property type="match status" value="1"/>
</dbReference>
<name>A0A7U4GI31_YEREN</name>
<evidence type="ECO:0000313" key="30">
    <source>
        <dbReference type="Proteomes" id="UP000230961"/>
    </source>
</evidence>
<comment type="subunit">
    <text evidence="4">Homotetramer.</text>
</comment>
<dbReference type="InterPro" id="IPR052735">
    <property type="entry name" value="NAD_biosynth-regulator"/>
</dbReference>
<comment type="catalytic activity">
    <reaction evidence="20">
        <text>beta-nicotinamide D-riboside + ATP = beta-nicotinamide D-ribonucleotide + ADP + H(+)</text>
        <dbReference type="Rhea" id="RHEA:14017"/>
        <dbReference type="ChEBI" id="CHEBI:14649"/>
        <dbReference type="ChEBI" id="CHEBI:15378"/>
        <dbReference type="ChEBI" id="CHEBI:15927"/>
        <dbReference type="ChEBI" id="CHEBI:30616"/>
        <dbReference type="ChEBI" id="CHEBI:456216"/>
        <dbReference type="EC" id="2.7.1.22"/>
    </reaction>
</comment>
<feature type="binding site" evidence="27">
    <location>
        <begin position="144"/>
        <end position="157"/>
    </location>
    <ligand>
        <name>NAD(+)</name>
        <dbReference type="ChEBI" id="CHEBI:57540"/>
        <label>1</label>
    </ligand>
</feature>
<dbReference type="GO" id="GO:0005886">
    <property type="term" value="C:plasma membrane"/>
    <property type="evidence" value="ECO:0007669"/>
    <property type="project" value="UniProtKB-SubCell"/>
</dbReference>